<dbReference type="Pfam" id="PF07561">
    <property type="entry name" value="DUF1540"/>
    <property type="match status" value="1"/>
</dbReference>
<accession>A0ABR5AY91</accession>
<proteinExistence type="predicted"/>
<name>A0ABR5AY91_BACBA</name>
<dbReference type="RefSeq" id="WP_065849525.1">
    <property type="nucleotide sequence ID" value="NZ_BSSZ01000001.1"/>
</dbReference>
<dbReference type="EMBL" id="JXLP01000003">
    <property type="protein sequence ID" value="KIL79321.1"/>
    <property type="molecule type" value="Genomic_DNA"/>
</dbReference>
<evidence type="ECO:0000313" key="2">
    <source>
        <dbReference type="EMBL" id="KIL79321.1"/>
    </source>
</evidence>
<feature type="domain" description="DUF1540" evidence="1">
    <location>
        <begin position="5"/>
        <end position="47"/>
    </location>
</feature>
<dbReference type="InterPro" id="IPR011437">
    <property type="entry name" value="DUF1540"/>
</dbReference>
<protein>
    <recommendedName>
        <fullName evidence="1">DUF1540 domain-containing protein</fullName>
    </recommendedName>
</protein>
<organism evidence="2 3">
    <name type="scientific">Bacillus badius</name>
    <dbReference type="NCBI Taxonomy" id="1455"/>
    <lineage>
        <taxon>Bacteria</taxon>
        <taxon>Bacillati</taxon>
        <taxon>Bacillota</taxon>
        <taxon>Bacilli</taxon>
        <taxon>Bacillales</taxon>
        <taxon>Bacillaceae</taxon>
        <taxon>Pseudobacillus</taxon>
    </lineage>
</organism>
<dbReference type="Proteomes" id="UP000031982">
    <property type="component" value="Unassembled WGS sequence"/>
</dbReference>
<sequence>MAKDVLCEVNNCAYWAQGNECTADRIYVVSHKGNQAATTKETDCKTFEPEV</sequence>
<reference evidence="2 3" key="1">
    <citation type="submission" date="2015-01" db="EMBL/GenBank/DDBJ databases">
        <title>Genome Assembly of Bacillus badius MTCC 1458.</title>
        <authorList>
            <person name="Verma A."/>
            <person name="Khatri I."/>
            <person name="Mual P."/>
            <person name="Subramanian S."/>
            <person name="Krishnamurthi S."/>
        </authorList>
    </citation>
    <scope>NUCLEOTIDE SEQUENCE [LARGE SCALE GENOMIC DNA]</scope>
    <source>
        <strain evidence="2 3">MTCC 1458</strain>
    </source>
</reference>
<keyword evidence="3" id="KW-1185">Reference proteome</keyword>
<comment type="caution">
    <text evidence="2">The sequence shown here is derived from an EMBL/GenBank/DDBJ whole genome shotgun (WGS) entry which is preliminary data.</text>
</comment>
<evidence type="ECO:0000313" key="3">
    <source>
        <dbReference type="Proteomes" id="UP000031982"/>
    </source>
</evidence>
<dbReference type="GeneID" id="92776406"/>
<gene>
    <name evidence="2" type="ORF">SD77_3187</name>
</gene>
<evidence type="ECO:0000259" key="1">
    <source>
        <dbReference type="Pfam" id="PF07561"/>
    </source>
</evidence>